<evidence type="ECO:0000313" key="10">
    <source>
        <dbReference type="Proteomes" id="UP001597438"/>
    </source>
</evidence>
<dbReference type="Gene3D" id="1.20.1050.40">
    <property type="entry name" value="Endopeptidase. Chain P, domain 1"/>
    <property type="match status" value="1"/>
</dbReference>
<dbReference type="CDD" id="cd06456">
    <property type="entry name" value="M3A_DCP"/>
    <property type="match status" value="1"/>
</dbReference>
<dbReference type="InterPro" id="IPR001567">
    <property type="entry name" value="Pept_M3A_M3B_dom"/>
</dbReference>
<evidence type="ECO:0000256" key="5">
    <source>
        <dbReference type="ARBA" id="ARBA00022833"/>
    </source>
</evidence>
<comment type="caution">
    <text evidence="9">The sequence shown here is derived from an EMBL/GenBank/DDBJ whole genome shotgun (WGS) entry which is preliminary data.</text>
</comment>
<keyword evidence="6 7" id="KW-0482">Metalloprotease</keyword>
<organism evidence="9 10">
    <name type="scientific">Christiangramia antarctica</name>
    <dbReference type="NCBI Taxonomy" id="2058158"/>
    <lineage>
        <taxon>Bacteria</taxon>
        <taxon>Pseudomonadati</taxon>
        <taxon>Bacteroidota</taxon>
        <taxon>Flavobacteriia</taxon>
        <taxon>Flavobacteriales</taxon>
        <taxon>Flavobacteriaceae</taxon>
        <taxon>Christiangramia</taxon>
    </lineage>
</organism>
<evidence type="ECO:0000256" key="1">
    <source>
        <dbReference type="ARBA" id="ARBA00006040"/>
    </source>
</evidence>
<evidence type="ECO:0000256" key="2">
    <source>
        <dbReference type="ARBA" id="ARBA00022670"/>
    </source>
</evidence>
<dbReference type="Pfam" id="PF01432">
    <property type="entry name" value="Peptidase_M3"/>
    <property type="match status" value="1"/>
</dbReference>
<reference evidence="10" key="1">
    <citation type="journal article" date="2019" name="Int. J. Syst. Evol. Microbiol.">
        <title>The Global Catalogue of Microorganisms (GCM) 10K type strain sequencing project: providing services to taxonomists for standard genome sequencing and annotation.</title>
        <authorList>
            <consortium name="The Broad Institute Genomics Platform"/>
            <consortium name="The Broad Institute Genome Sequencing Center for Infectious Disease"/>
            <person name="Wu L."/>
            <person name="Ma J."/>
        </authorList>
    </citation>
    <scope>NUCLEOTIDE SEQUENCE [LARGE SCALE GENOMIC DNA]</scope>
    <source>
        <strain evidence="10">KCTC 52925</strain>
    </source>
</reference>
<keyword evidence="10" id="KW-1185">Reference proteome</keyword>
<dbReference type="EMBL" id="JBHUOJ010000020">
    <property type="protein sequence ID" value="MFD2833477.1"/>
    <property type="molecule type" value="Genomic_DNA"/>
</dbReference>
<dbReference type="InterPro" id="IPR024079">
    <property type="entry name" value="MetalloPept_cat_dom_sf"/>
</dbReference>
<comment type="cofactor">
    <cofactor evidence="7">
        <name>Zn(2+)</name>
        <dbReference type="ChEBI" id="CHEBI:29105"/>
    </cofactor>
    <text evidence="7">Binds 1 zinc ion.</text>
</comment>
<dbReference type="InterPro" id="IPR034005">
    <property type="entry name" value="M3A_DCP"/>
</dbReference>
<protein>
    <submittedName>
        <fullName evidence="9">M3 family metallopeptidase</fullName>
    </submittedName>
</protein>
<dbReference type="InterPro" id="IPR024080">
    <property type="entry name" value="Neurolysin/TOP_N"/>
</dbReference>
<dbReference type="Proteomes" id="UP001597438">
    <property type="component" value="Unassembled WGS sequence"/>
</dbReference>
<dbReference type="InterPro" id="IPR024077">
    <property type="entry name" value="Neurolysin/TOP_dom2"/>
</dbReference>
<evidence type="ECO:0000256" key="3">
    <source>
        <dbReference type="ARBA" id="ARBA00022723"/>
    </source>
</evidence>
<keyword evidence="5 7" id="KW-0862">Zinc</keyword>
<evidence type="ECO:0000259" key="8">
    <source>
        <dbReference type="Pfam" id="PF01432"/>
    </source>
</evidence>
<dbReference type="InterPro" id="IPR045090">
    <property type="entry name" value="Pept_M3A_M3B"/>
</dbReference>
<dbReference type="Gene3D" id="3.40.390.10">
    <property type="entry name" value="Collagenase (Catalytic Domain)"/>
    <property type="match status" value="1"/>
</dbReference>
<accession>A0ABW5X515</accession>
<dbReference type="Gene3D" id="1.10.1370.10">
    <property type="entry name" value="Neurolysin, domain 3"/>
    <property type="match status" value="1"/>
</dbReference>
<dbReference type="RefSeq" id="WP_251742436.1">
    <property type="nucleotide sequence ID" value="NZ_JBHUOJ010000020.1"/>
</dbReference>
<feature type="domain" description="Peptidase M3A/M3B catalytic" evidence="8">
    <location>
        <begin position="224"/>
        <end position="672"/>
    </location>
</feature>
<keyword evidence="4 7" id="KW-0378">Hydrolase</keyword>
<keyword evidence="2 7" id="KW-0645">Protease</keyword>
<sequence>MTSQNILLTNFKFAPFSKIKTEDYKPAILKSMEIARQEIHAITANSNEPTFKNTIEALEFSGQKLDRITSIFFNINSAETNDEIQKTAQEISPILSEFKNDIILNKELFSRIKSVYDHKENFDLDTEAKTLLDKKYKAFTRNGANLPDNKQAELREIDKKLSALKLKFGENILAEGNKFELQVLDESKLKGLPESFKDEAREVAKSKDKEGWIFTLEYPSYIPFMKYAEDRTLRKEMALAFGSRGFHNDALDNQENVLEISKLRFQRARLLGYKTHAHFVLEERMAETPEKVQEFLDELLEKAKPAAKREFKELENFAKSLDHIDHLEKWDASFYSEKLKQKLFNLDDETLKPFFKLENVIQGVFTVSEKLYGLKFKEIQNIDTYHPDVKTYAVTNENGDDIAIFYADFHPRPGKRDGAWMTIYKDQYVQNDKNERPHISIVCNFTKPTIKQPSLLTFNEVTTLFHEFGHALHGMLANTKYPSLSGANVYWDFVELPSQVLENWCYEKESLQLFAKHYETGEPIPQKYIEKIKESSNFLEGMATLRQLSFGKLDFSWHGIDPSEISNVKQHEKEAFEGTKLYPEVESNCMSTAFSHIFQGGYSAGYYSYKWAEVLDADAFEFFTENGIFSKEVANKFREHILSKGGTEHPMTLYKRFRGAAPKPDALLKRAGLIPK</sequence>
<proteinExistence type="inferred from homology"/>
<evidence type="ECO:0000256" key="7">
    <source>
        <dbReference type="RuleBase" id="RU003435"/>
    </source>
</evidence>
<evidence type="ECO:0000313" key="9">
    <source>
        <dbReference type="EMBL" id="MFD2833477.1"/>
    </source>
</evidence>
<dbReference type="PANTHER" id="PTHR43660:SF1">
    <property type="entry name" value="DIPEPTIDYL CARBOXYPEPTIDASE"/>
    <property type="match status" value="1"/>
</dbReference>
<dbReference type="PANTHER" id="PTHR43660">
    <property type="entry name" value="DIPEPTIDYL CARBOXYPEPTIDASE"/>
    <property type="match status" value="1"/>
</dbReference>
<name>A0ABW5X515_9FLAO</name>
<gene>
    <name evidence="9" type="ORF">ACFSYS_09280</name>
</gene>
<keyword evidence="3 7" id="KW-0479">Metal-binding</keyword>
<evidence type="ECO:0000256" key="6">
    <source>
        <dbReference type="ARBA" id="ARBA00023049"/>
    </source>
</evidence>
<evidence type="ECO:0000256" key="4">
    <source>
        <dbReference type="ARBA" id="ARBA00022801"/>
    </source>
</evidence>
<dbReference type="SUPFAM" id="SSF55486">
    <property type="entry name" value="Metalloproteases ('zincins'), catalytic domain"/>
    <property type="match status" value="1"/>
</dbReference>
<comment type="similarity">
    <text evidence="1 7">Belongs to the peptidase M3 family.</text>
</comment>